<evidence type="ECO:0000313" key="2">
    <source>
        <dbReference type="EMBL" id="OSY35621.1"/>
    </source>
</evidence>
<name>A0A1Y2MKQ0_PSEAH</name>
<keyword evidence="3" id="KW-1185">Reference proteome</keyword>
<dbReference type="InterPro" id="IPR029063">
    <property type="entry name" value="SAM-dependent_MTases_sf"/>
</dbReference>
<comment type="caution">
    <text evidence="2">The sequence shown here is derived from an EMBL/GenBank/DDBJ whole genome shotgun (WGS) entry which is preliminary data.</text>
</comment>
<dbReference type="AlphaFoldDB" id="A0A1Y2MKQ0"/>
<gene>
    <name evidence="2" type="ORF">BG845_05956</name>
</gene>
<proteinExistence type="predicted"/>
<evidence type="ECO:0000313" key="3">
    <source>
        <dbReference type="Proteomes" id="UP000194360"/>
    </source>
</evidence>
<dbReference type="EMBL" id="MIGB01000049">
    <property type="protein sequence ID" value="OSY35621.1"/>
    <property type="molecule type" value="Genomic_DNA"/>
</dbReference>
<dbReference type="STRING" id="2074.BG845_05956"/>
<protein>
    <recommendedName>
        <fullName evidence="4">Methyltransferase domain-containing protein</fullName>
    </recommendedName>
</protein>
<dbReference type="Gene3D" id="3.40.50.150">
    <property type="entry name" value="Vaccinia Virus protein VP39"/>
    <property type="match status" value="1"/>
</dbReference>
<reference evidence="2 3" key="1">
    <citation type="submission" date="2016-09" db="EMBL/GenBank/DDBJ databases">
        <title>Pseudonocardia autotrophica DSM535, a candidate organism with high potential of specific P450 cytochromes.</title>
        <authorList>
            <person name="Grumaz C."/>
            <person name="Vainshtein Y."/>
            <person name="Kirstahler P."/>
            <person name="Sohn K."/>
        </authorList>
    </citation>
    <scope>NUCLEOTIDE SEQUENCE [LARGE SCALE GENOMIC DNA]</scope>
    <source>
        <strain evidence="2 3">DSM 535</strain>
    </source>
</reference>
<dbReference type="SUPFAM" id="SSF53335">
    <property type="entry name" value="S-adenosyl-L-methionine-dependent methyltransferases"/>
    <property type="match status" value="1"/>
</dbReference>
<evidence type="ECO:0008006" key="4">
    <source>
        <dbReference type="Google" id="ProtNLM"/>
    </source>
</evidence>
<evidence type="ECO:0000256" key="1">
    <source>
        <dbReference type="SAM" id="MobiDB-lite"/>
    </source>
</evidence>
<feature type="compositionally biased region" description="Basic and acidic residues" evidence="1">
    <location>
        <begin position="74"/>
        <end position="85"/>
    </location>
</feature>
<organism evidence="2 3">
    <name type="scientific">Pseudonocardia autotrophica</name>
    <name type="common">Amycolata autotrophica</name>
    <name type="synonym">Nocardia autotrophica</name>
    <dbReference type="NCBI Taxonomy" id="2074"/>
    <lineage>
        <taxon>Bacteria</taxon>
        <taxon>Bacillati</taxon>
        <taxon>Actinomycetota</taxon>
        <taxon>Actinomycetes</taxon>
        <taxon>Pseudonocardiales</taxon>
        <taxon>Pseudonocardiaceae</taxon>
        <taxon>Pseudonocardia</taxon>
    </lineage>
</organism>
<feature type="region of interest" description="Disordered" evidence="1">
    <location>
        <begin position="66"/>
        <end position="85"/>
    </location>
</feature>
<sequence length="288" mass="30141">MSVPLQGAAGSQSCPPDWLALREPADSDARSTALAEALSDALPPGPLLVRDLGCGTGSMARWLAPRLAAPPGDRPGRPDQPSRPDQHWMLHDRDADLLRHAVAGLPDGVTGAAAPGDLTALDAAALAGTSLVTASALLDMLTAEEIDRLAEACTRAGVPALLTLSVSGRVCFDPPDPLDGEFAAAFDDHQRRETGGRRLLGPDAATVAAEALRRRGALVRTADAPWRLGPDRPDLLREWLAGWLDAACAQRPELHAAAGPYRDRRHREIAAGALAVTVGHTDLLALPG</sequence>
<dbReference type="OrthoDB" id="7273451at2"/>
<accession>A0A1Y2MKQ0</accession>
<dbReference type="RefSeq" id="WP_158092325.1">
    <property type="nucleotide sequence ID" value="NZ_AP018920.1"/>
</dbReference>
<dbReference type="Proteomes" id="UP000194360">
    <property type="component" value="Unassembled WGS sequence"/>
</dbReference>